<evidence type="ECO:0000313" key="9">
    <source>
        <dbReference type="Proteomes" id="UP000324479"/>
    </source>
</evidence>
<evidence type="ECO:0000256" key="1">
    <source>
        <dbReference type="ARBA" id="ARBA00004917"/>
    </source>
</evidence>
<dbReference type="InterPro" id="IPR034964">
    <property type="entry name" value="LS"/>
</dbReference>
<gene>
    <name evidence="7" type="primary">ribH</name>
    <name evidence="8" type="ORF">FYK55_03350</name>
</gene>
<dbReference type="UniPathway" id="UPA00275">
    <property type="reaction ID" value="UER00404"/>
</dbReference>
<accession>A0A5M6DIC0</accession>
<dbReference type="EC" id="2.5.1.78" evidence="3 7"/>
<organism evidence="8 9">
    <name type="scientific">Roseiconus nitratireducens</name>
    <dbReference type="NCBI Taxonomy" id="2605748"/>
    <lineage>
        <taxon>Bacteria</taxon>
        <taxon>Pseudomonadati</taxon>
        <taxon>Planctomycetota</taxon>
        <taxon>Planctomycetia</taxon>
        <taxon>Pirellulales</taxon>
        <taxon>Pirellulaceae</taxon>
        <taxon>Roseiconus</taxon>
    </lineage>
</organism>
<dbReference type="SUPFAM" id="SSF52121">
    <property type="entry name" value="Lumazine synthase"/>
    <property type="match status" value="1"/>
</dbReference>
<feature type="binding site" evidence="7">
    <location>
        <begin position="88"/>
        <end position="90"/>
    </location>
    <ligand>
        <name>5-amino-6-(D-ribitylamino)uracil</name>
        <dbReference type="ChEBI" id="CHEBI:15934"/>
    </ligand>
</feature>
<feature type="binding site" evidence="7">
    <location>
        <position position="135"/>
    </location>
    <ligand>
        <name>(2S)-2-hydroxy-3-oxobutyl phosphate</name>
        <dbReference type="ChEBI" id="CHEBI:58830"/>
    </ligand>
</feature>
<feature type="binding site" evidence="7">
    <location>
        <begin position="93"/>
        <end position="94"/>
    </location>
    <ligand>
        <name>(2S)-2-hydroxy-3-oxobutyl phosphate</name>
        <dbReference type="ChEBI" id="CHEBI:58830"/>
    </ligand>
</feature>
<dbReference type="PANTHER" id="PTHR21058:SF0">
    <property type="entry name" value="6,7-DIMETHYL-8-RIBITYLLUMAZINE SYNTHASE"/>
    <property type="match status" value="1"/>
</dbReference>
<protein>
    <recommendedName>
        <fullName evidence="3 7">6,7-dimethyl-8-ribityllumazine synthase</fullName>
        <shortName evidence="7">DMRL synthase</shortName>
        <shortName evidence="7">LS</shortName>
        <shortName evidence="7">Lumazine synthase</shortName>
        <ecNumber evidence="3 7">2.5.1.78</ecNumber>
    </recommendedName>
</protein>
<evidence type="ECO:0000313" key="8">
    <source>
        <dbReference type="EMBL" id="KAA5545962.1"/>
    </source>
</evidence>
<comment type="similarity">
    <text evidence="2 7">Belongs to the DMRL synthase family.</text>
</comment>
<dbReference type="GO" id="GO:0000906">
    <property type="term" value="F:6,7-dimethyl-8-ribityllumazine synthase activity"/>
    <property type="evidence" value="ECO:0007669"/>
    <property type="project" value="UniProtKB-UniRule"/>
</dbReference>
<dbReference type="CDD" id="cd09209">
    <property type="entry name" value="Lumazine_synthase-I"/>
    <property type="match status" value="1"/>
</dbReference>
<evidence type="ECO:0000256" key="7">
    <source>
        <dbReference type="HAMAP-Rule" id="MF_00178"/>
    </source>
</evidence>
<keyword evidence="5 7" id="KW-0808">Transferase</keyword>
<dbReference type="Proteomes" id="UP000324479">
    <property type="component" value="Unassembled WGS sequence"/>
</dbReference>
<name>A0A5M6DIC0_9BACT</name>
<dbReference type="AlphaFoldDB" id="A0A5M6DIC0"/>
<comment type="catalytic activity">
    <reaction evidence="6 7">
        <text>(2S)-2-hydroxy-3-oxobutyl phosphate + 5-amino-6-(D-ribitylamino)uracil = 6,7-dimethyl-8-(1-D-ribityl)lumazine + phosphate + 2 H2O + H(+)</text>
        <dbReference type="Rhea" id="RHEA:26152"/>
        <dbReference type="ChEBI" id="CHEBI:15377"/>
        <dbReference type="ChEBI" id="CHEBI:15378"/>
        <dbReference type="ChEBI" id="CHEBI:15934"/>
        <dbReference type="ChEBI" id="CHEBI:43474"/>
        <dbReference type="ChEBI" id="CHEBI:58201"/>
        <dbReference type="ChEBI" id="CHEBI:58830"/>
        <dbReference type="EC" id="2.5.1.78"/>
    </reaction>
</comment>
<proteinExistence type="inferred from homology"/>
<evidence type="ECO:0000256" key="5">
    <source>
        <dbReference type="ARBA" id="ARBA00022679"/>
    </source>
</evidence>
<feature type="binding site" evidence="7">
    <location>
        <begin position="64"/>
        <end position="66"/>
    </location>
    <ligand>
        <name>5-amino-6-(D-ribitylamino)uracil</name>
        <dbReference type="ChEBI" id="CHEBI:15934"/>
    </ligand>
</feature>
<comment type="function">
    <text evidence="7">Catalyzes the formation of 6,7-dimethyl-8-ribityllumazine by condensation of 5-amino-6-(D-ribitylamino)uracil with 3,4-dihydroxy-2-butanone 4-phosphate. This is the penultimate step in the biosynthesis of riboflavin.</text>
</comment>
<feature type="binding site" evidence="7">
    <location>
        <position position="121"/>
    </location>
    <ligand>
        <name>5-amino-6-(D-ribitylamino)uracil</name>
        <dbReference type="ChEBI" id="CHEBI:15934"/>
    </ligand>
</feature>
<comment type="pathway">
    <text evidence="1 7">Cofactor biosynthesis; riboflavin biosynthesis; riboflavin from 2-hydroxy-3-oxobutyl phosphate and 5-amino-6-(D-ribitylamino)uracil: step 1/2.</text>
</comment>
<comment type="caution">
    <text evidence="8">The sequence shown here is derived from an EMBL/GenBank/DDBJ whole genome shotgun (WGS) entry which is preliminary data.</text>
</comment>
<sequence length="162" mass="16822">MSTEVKSGDEITGLAGELPRGTVAIVASRYNAGICDALVQGSVETLTEAGFAASDLKIVRVPGAWELPLVTAELLDQPAVIGAVTLGCVIKGETTHDEHINRAVSEAIMQLGLKTRKPIGFGLLTCNTLEQALQRSGGTVGNKGNEAAEAMVELLRLAAKLA</sequence>
<keyword evidence="9" id="KW-1185">Reference proteome</keyword>
<dbReference type="RefSeq" id="WP_150074886.1">
    <property type="nucleotide sequence ID" value="NZ_VWOX01000002.1"/>
</dbReference>
<dbReference type="Gene3D" id="3.40.50.960">
    <property type="entry name" value="Lumazine/riboflavin synthase"/>
    <property type="match status" value="1"/>
</dbReference>
<dbReference type="InterPro" id="IPR002180">
    <property type="entry name" value="LS/RS"/>
</dbReference>
<dbReference type="HAMAP" id="MF_00178">
    <property type="entry name" value="Lumazine_synth"/>
    <property type="match status" value="1"/>
</dbReference>
<dbReference type="GO" id="GO:0009231">
    <property type="term" value="P:riboflavin biosynthetic process"/>
    <property type="evidence" value="ECO:0007669"/>
    <property type="project" value="UniProtKB-UniRule"/>
</dbReference>
<dbReference type="EMBL" id="VWOX01000002">
    <property type="protein sequence ID" value="KAA5545962.1"/>
    <property type="molecule type" value="Genomic_DNA"/>
</dbReference>
<evidence type="ECO:0000256" key="4">
    <source>
        <dbReference type="ARBA" id="ARBA00022619"/>
    </source>
</evidence>
<feature type="binding site" evidence="7">
    <location>
        <position position="30"/>
    </location>
    <ligand>
        <name>5-amino-6-(D-ribitylamino)uracil</name>
        <dbReference type="ChEBI" id="CHEBI:15934"/>
    </ligand>
</feature>
<evidence type="ECO:0000256" key="3">
    <source>
        <dbReference type="ARBA" id="ARBA00012664"/>
    </source>
</evidence>
<reference evidence="8 9" key="1">
    <citation type="submission" date="2019-08" db="EMBL/GenBank/DDBJ databases">
        <authorList>
            <person name="Dhanesh K."/>
            <person name="Kumar G."/>
            <person name="Sasikala C."/>
            <person name="Venkata Ramana C."/>
        </authorList>
    </citation>
    <scope>NUCLEOTIDE SEQUENCE [LARGE SCALE GENOMIC DNA]</scope>
    <source>
        <strain evidence="8 9">JC645</strain>
    </source>
</reference>
<evidence type="ECO:0000256" key="6">
    <source>
        <dbReference type="ARBA" id="ARBA00048785"/>
    </source>
</evidence>
<keyword evidence="4 7" id="KW-0686">Riboflavin biosynthesis</keyword>
<dbReference type="InterPro" id="IPR036467">
    <property type="entry name" value="LS/RS_sf"/>
</dbReference>
<dbReference type="GO" id="GO:0009349">
    <property type="term" value="C:riboflavin synthase complex"/>
    <property type="evidence" value="ECO:0007669"/>
    <property type="project" value="UniProtKB-UniRule"/>
</dbReference>
<dbReference type="NCBIfam" id="TIGR00114">
    <property type="entry name" value="lumazine-synth"/>
    <property type="match status" value="1"/>
</dbReference>
<dbReference type="GO" id="GO:0005829">
    <property type="term" value="C:cytosol"/>
    <property type="evidence" value="ECO:0007669"/>
    <property type="project" value="TreeGrafter"/>
</dbReference>
<evidence type="ECO:0000256" key="2">
    <source>
        <dbReference type="ARBA" id="ARBA00007424"/>
    </source>
</evidence>
<dbReference type="Pfam" id="PF00885">
    <property type="entry name" value="DMRL_synthase"/>
    <property type="match status" value="1"/>
</dbReference>
<feature type="active site" description="Proton donor" evidence="7">
    <location>
        <position position="96"/>
    </location>
</feature>
<dbReference type="PANTHER" id="PTHR21058">
    <property type="entry name" value="6,7-DIMETHYL-8-RIBITYLLUMAZINE SYNTHASE DMRL SYNTHASE LUMAZINE SYNTHASE"/>
    <property type="match status" value="1"/>
</dbReference>